<comment type="catalytic activity">
    <reaction evidence="1">
        <text>ATP = 3',5'-cyclic AMP + diphosphate</text>
        <dbReference type="Rhea" id="RHEA:15389"/>
        <dbReference type="ChEBI" id="CHEBI:30616"/>
        <dbReference type="ChEBI" id="CHEBI:33019"/>
        <dbReference type="ChEBI" id="CHEBI:58165"/>
        <dbReference type="EC" id="4.6.1.1"/>
    </reaction>
</comment>
<evidence type="ECO:0000256" key="6">
    <source>
        <dbReference type="ARBA" id="ARBA00022723"/>
    </source>
</evidence>
<evidence type="ECO:0000256" key="11">
    <source>
        <dbReference type="ARBA" id="ARBA00022998"/>
    </source>
</evidence>
<dbReference type="EC" id="4.6.1.1" evidence="3"/>
<dbReference type="EMBL" id="JADKGY010000002">
    <property type="protein sequence ID" value="MBK9982150.1"/>
    <property type="molecule type" value="Genomic_DNA"/>
</dbReference>
<dbReference type="InterPro" id="IPR050401">
    <property type="entry name" value="Cyclic_nucleotide_synthase"/>
</dbReference>
<keyword evidence="13 18" id="KW-0456">Lyase</keyword>
<comment type="caution">
    <text evidence="20">The sequence shown here is derived from an EMBL/GenBank/DDBJ whole genome shotgun (WGS) entry which is preliminary data.</text>
</comment>
<reference evidence="20 21" key="1">
    <citation type="submission" date="2020-10" db="EMBL/GenBank/DDBJ databases">
        <title>Connecting structure to function with the recovery of over 1000 high-quality activated sludge metagenome-assembled genomes encoding full-length rRNA genes using long-read sequencing.</title>
        <authorList>
            <person name="Singleton C.M."/>
            <person name="Petriglieri F."/>
            <person name="Kristensen J.M."/>
            <person name="Kirkegaard R.H."/>
            <person name="Michaelsen T.Y."/>
            <person name="Andersen M.H."/>
            <person name="Karst S.M."/>
            <person name="Dueholm M.S."/>
            <person name="Nielsen P.H."/>
            <person name="Albertsen M."/>
        </authorList>
    </citation>
    <scope>NUCLEOTIDE SEQUENCE [LARGE SCALE GENOMIC DNA]</scope>
    <source>
        <strain evidence="20">Ribe_18-Q3-R11-54_MAXAC.273</strain>
    </source>
</reference>
<keyword evidence="6" id="KW-0479">Metal-binding</keyword>
<dbReference type="CDD" id="cd07302">
    <property type="entry name" value="CHD"/>
    <property type="match status" value="1"/>
</dbReference>
<keyword evidence="5" id="KW-0812">Transmembrane</keyword>
<dbReference type="AlphaFoldDB" id="A0A9D7XNF2"/>
<dbReference type="Gene3D" id="1.25.40.10">
    <property type="entry name" value="Tetratricopeptide repeat domain"/>
    <property type="match status" value="3"/>
</dbReference>
<comment type="subunit">
    <text evidence="16">Homodimer. Can also exist as monomer.</text>
</comment>
<comment type="similarity">
    <text evidence="18">Belongs to the adenylyl cyclase class-4/guanylyl cyclase family.</text>
</comment>
<dbReference type="PROSITE" id="PS00452">
    <property type="entry name" value="GUANYLATE_CYCLASE_1"/>
    <property type="match status" value="1"/>
</dbReference>
<evidence type="ECO:0000256" key="16">
    <source>
        <dbReference type="ARBA" id="ARBA00064436"/>
    </source>
</evidence>
<organism evidence="20 21">
    <name type="scientific">Candidatus Opimibacter skivensis</name>
    <dbReference type="NCBI Taxonomy" id="2982028"/>
    <lineage>
        <taxon>Bacteria</taxon>
        <taxon>Pseudomonadati</taxon>
        <taxon>Bacteroidota</taxon>
        <taxon>Saprospiria</taxon>
        <taxon>Saprospirales</taxon>
        <taxon>Saprospiraceae</taxon>
        <taxon>Candidatus Opimibacter</taxon>
    </lineage>
</organism>
<keyword evidence="12" id="KW-0472">Membrane</keyword>
<evidence type="ECO:0000256" key="17">
    <source>
        <dbReference type="PROSITE-ProRule" id="PRU00339"/>
    </source>
</evidence>
<evidence type="ECO:0000256" key="5">
    <source>
        <dbReference type="ARBA" id="ARBA00022692"/>
    </source>
</evidence>
<dbReference type="InterPro" id="IPR029787">
    <property type="entry name" value="Nucleotide_cyclase"/>
</dbReference>
<evidence type="ECO:0000256" key="15">
    <source>
        <dbReference type="ARBA" id="ARBA00032637"/>
    </source>
</evidence>
<dbReference type="Pfam" id="PF00515">
    <property type="entry name" value="TPR_1"/>
    <property type="match status" value="1"/>
</dbReference>
<feature type="repeat" description="TPR" evidence="17">
    <location>
        <begin position="164"/>
        <end position="197"/>
    </location>
</feature>
<evidence type="ECO:0000256" key="12">
    <source>
        <dbReference type="ARBA" id="ARBA00023136"/>
    </source>
</evidence>
<keyword evidence="7" id="KW-0547">Nucleotide-binding</keyword>
<evidence type="ECO:0000256" key="13">
    <source>
        <dbReference type="ARBA" id="ARBA00023239"/>
    </source>
</evidence>
<dbReference type="PROSITE" id="PS50125">
    <property type="entry name" value="GUANYLATE_CYCLASE_2"/>
    <property type="match status" value="1"/>
</dbReference>
<dbReference type="FunFam" id="3.30.70.1230:FF:000033">
    <property type="entry name" value="Adenylate cyclase"/>
    <property type="match status" value="1"/>
</dbReference>
<keyword evidence="10" id="KW-1133">Transmembrane helix</keyword>
<dbReference type="InterPro" id="IPR018297">
    <property type="entry name" value="A/G_cyclase_CS"/>
</dbReference>
<keyword evidence="9" id="KW-0460">Magnesium</keyword>
<dbReference type="GO" id="GO:0005524">
    <property type="term" value="F:ATP binding"/>
    <property type="evidence" value="ECO:0007669"/>
    <property type="project" value="UniProtKB-KW"/>
</dbReference>
<dbReference type="Gene3D" id="3.30.70.1230">
    <property type="entry name" value="Nucleotide cyclase"/>
    <property type="match status" value="1"/>
</dbReference>
<evidence type="ECO:0000313" key="20">
    <source>
        <dbReference type="EMBL" id="MBK9982150.1"/>
    </source>
</evidence>
<dbReference type="Pfam" id="PF13424">
    <property type="entry name" value="TPR_12"/>
    <property type="match status" value="2"/>
</dbReference>
<dbReference type="SUPFAM" id="SSF48452">
    <property type="entry name" value="TPR-like"/>
    <property type="match status" value="2"/>
</dbReference>
<dbReference type="PANTHER" id="PTHR11920:SF335">
    <property type="entry name" value="GUANYLATE CYCLASE"/>
    <property type="match status" value="1"/>
</dbReference>
<dbReference type="GO" id="GO:0035556">
    <property type="term" value="P:intracellular signal transduction"/>
    <property type="evidence" value="ECO:0007669"/>
    <property type="project" value="InterPro"/>
</dbReference>
<proteinExistence type="inferred from homology"/>
<keyword evidence="11" id="KW-0115">cAMP biosynthesis</keyword>
<evidence type="ECO:0000256" key="4">
    <source>
        <dbReference type="ARBA" id="ARBA00021420"/>
    </source>
</evidence>
<dbReference type="SMART" id="SM00028">
    <property type="entry name" value="TPR"/>
    <property type="match status" value="8"/>
</dbReference>
<keyword evidence="17" id="KW-0802">TPR repeat</keyword>
<evidence type="ECO:0000259" key="19">
    <source>
        <dbReference type="PROSITE" id="PS50125"/>
    </source>
</evidence>
<gene>
    <name evidence="20" type="ORF">IPP15_06945</name>
</gene>
<feature type="domain" description="Guanylate cyclase" evidence="19">
    <location>
        <begin position="506"/>
        <end position="637"/>
    </location>
</feature>
<evidence type="ECO:0000256" key="7">
    <source>
        <dbReference type="ARBA" id="ARBA00022741"/>
    </source>
</evidence>
<dbReference type="GO" id="GO:0006171">
    <property type="term" value="P:cAMP biosynthetic process"/>
    <property type="evidence" value="ECO:0007669"/>
    <property type="project" value="UniProtKB-KW"/>
</dbReference>
<dbReference type="InterPro" id="IPR001054">
    <property type="entry name" value="A/G_cyclase"/>
</dbReference>
<feature type="repeat" description="TPR" evidence="17">
    <location>
        <begin position="124"/>
        <end position="157"/>
    </location>
</feature>
<evidence type="ECO:0000313" key="21">
    <source>
        <dbReference type="Proteomes" id="UP000808337"/>
    </source>
</evidence>
<evidence type="ECO:0000256" key="3">
    <source>
        <dbReference type="ARBA" id="ARBA00012201"/>
    </source>
</evidence>
<feature type="repeat" description="TPR" evidence="17">
    <location>
        <begin position="244"/>
        <end position="277"/>
    </location>
</feature>
<dbReference type="InterPro" id="IPR011990">
    <property type="entry name" value="TPR-like_helical_dom_sf"/>
</dbReference>
<dbReference type="Proteomes" id="UP000808337">
    <property type="component" value="Unassembled WGS sequence"/>
</dbReference>
<dbReference type="SMART" id="SM00044">
    <property type="entry name" value="CYCc"/>
    <property type="match status" value="1"/>
</dbReference>
<dbReference type="InterPro" id="IPR019734">
    <property type="entry name" value="TPR_rpt"/>
</dbReference>
<dbReference type="GO" id="GO:0005886">
    <property type="term" value="C:plasma membrane"/>
    <property type="evidence" value="ECO:0007669"/>
    <property type="project" value="UniProtKB-ARBA"/>
</dbReference>
<keyword evidence="8" id="KW-0067">ATP-binding</keyword>
<dbReference type="GO" id="GO:0046872">
    <property type="term" value="F:metal ion binding"/>
    <property type="evidence" value="ECO:0007669"/>
    <property type="project" value="UniProtKB-KW"/>
</dbReference>
<dbReference type="PROSITE" id="PS50005">
    <property type="entry name" value="TPR"/>
    <property type="match status" value="6"/>
</dbReference>
<dbReference type="GO" id="GO:0004016">
    <property type="term" value="F:adenylate cyclase activity"/>
    <property type="evidence" value="ECO:0007669"/>
    <property type="project" value="UniProtKB-EC"/>
</dbReference>
<name>A0A9D7XNF2_9BACT</name>
<evidence type="ECO:0000256" key="1">
    <source>
        <dbReference type="ARBA" id="ARBA00001593"/>
    </source>
</evidence>
<dbReference type="PANTHER" id="PTHR11920">
    <property type="entry name" value="GUANYLYL CYCLASE"/>
    <property type="match status" value="1"/>
</dbReference>
<accession>A0A9D7XNF2</accession>
<dbReference type="SUPFAM" id="SSF55073">
    <property type="entry name" value="Nucleotide cyclase"/>
    <property type="match status" value="1"/>
</dbReference>
<evidence type="ECO:0000256" key="8">
    <source>
        <dbReference type="ARBA" id="ARBA00022840"/>
    </source>
</evidence>
<evidence type="ECO:0000256" key="14">
    <source>
        <dbReference type="ARBA" id="ARBA00032597"/>
    </source>
</evidence>
<comment type="subcellular location">
    <subcellularLocation>
        <location evidence="2">Membrane</location>
    </subcellularLocation>
</comment>
<sequence>MKNILLLLFLILHLLFAVKGHAQNHVLDSMMILLKTQQEDSNKVNTLNEISWETINIGNYDLALKYANDGLALADKIHYDLGAADSYSRLGRTYERKGDFTEALKNHFASLKLKEKLGNKQGIANSYTGIGNIYFSQGNYAEALKNYSASLKLNEELGNKEGISYSYTGIGLVYMRQGNSPEALKNLLATLNIAEEMGNKSAMAMSYNNMGMVYDMQGNSSEALKNYTASLNIEEARGNKVGMGGAYNNIGTVYFNQGNYPEALKNHLASLKIKEELGNKDGIASSYNNLGGVYAKQGNYAEALKSYSAALKLNEELGNQAGIAEVNSNMGMLNFALKKYDAASTYLTTSLRLAKEIGEKEIIRTNYEGLSKVDSATHNWQSAYLNHKMYLVYRDSLINEDFTKKTVQAEMNYAFDKKEEATKAEQEKKDAVATQELARQKLVRNSFMGGFATVLLFSIVVYRQRNKVKKAKERSDELLLNILPSEVAEELKETGAAKAKSFDMVTVLFTDFKGFTQISEQLSAQALVAEINYCFSAFDNIIHKYGIEKIKTIGDSYMCAGGLPAANHTHPEDVVKAAIEIRDFMLEHKKQKESEGAIAFEIRIGIHTGPVVAGIVGIKKFAYDIWGNTVNLASRMESSGEAGKINISESTYELVKSKFSCEHRGKITVKNTGEVDMYFVEV</sequence>
<dbReference type="Pfam" id="PF00211">
    <property type="entry name" value="Guanylate_cyc"/>
    <property type="match status" value="1"/>
</dbReference>
<feature type="repeat" description="TPR" evidence="17">
    <location>
        <begin position="284"/>
        <end position="317"/>
    </location>
</feature>
<feature type="repeat" description="TPR" evidence="17">
    <location>
        <begin position="204"/>
        <end position="237"/>
    </location>
</feature>
<feature type="repeat" description="TPR" evidence="17">
    <location>
        <begin position="84"/>
        <end position="117"/>
    </location>
</feature>
<evidence type="ECO:0000256" key="2">
    <source>
        <dbReference type="ARBA" id="ARBA00004370"/>
    </source>
</evidence>
<dbReference type="PROSITE" id="PS50293">
    <property type="entry name" value="TPR_REGION"/>
    <property type="match status" value="2"/>
</dbReference>
<evidence type="ECO:0000256" key="9">
    <source>
        <dbReference type="ARBA" id="ARBA00022842"/>
    </source>
</evidence>
<protein>
    <recommendedName>
        <fullName evidence="4">Adenylate cyclase</fullName>
        <ecNumber evidence="3">4.6.1.1</ecNumber>
    </recommendedName>
    <alternativeName>
        <fullName evidence="14">ATP pyrophosphate-lyase</fullName>
    </alternativeName>
    <alternativeName>
        <fullName evidence="15">Adenylyl cyclase</fullName>
    </alternativeName>
</protein>
<evidence type="ECO:0000256" key="18">
    <source>
        <dbReference type="RuleBase" id="RU000405"/>
    </source>
</evidence>
<dbReference type="Pfam" id="PF13176">
    <property type="entry name" value="TPR_7"/>
    <property type="match status" value="1"/>
</dbReference>
<evidence type="ECO:0000256" key="10">
    <source>
        <dbReference type="ARBA" id="ARBA00022989"/>
    </source>
</evidence>